<dbReference type="EMBL" id="JACXVP010000003">
    <property type="protein sequence ID" value="KAG5616471.1"/>
    <property type="molecule type" value="Genomic_DNA"/>
</dbReference>
<protein>
    <submittedName>
        <fullName evidence="1">Uncharacterized protein</fullName>
    </submittedName>
</protein>
<sequence length="82" mass="9607">MKDVRRDGSGKKEIDMQRHKPLAIRSVELDLLQSPHSDSSFYIKAKKINEKYSKRGIRREVLRWRSSAANPISEMTDSTRIY</sequence>
<gene>
    <name evidence="1" type="ORF">H5410_016295</name>
</gene>
<name>A0A9J5ZX66_SOLCO</name>
<dbReference type="AlphaFoldDB" id="A0A9J5ZX66"/>
<accession>A0A9J5ZX66</accession>
<reference evidence="1 2" key="1">
    <citation type="submission" date="2020-09" db="EMBL/GenBank/DDBJ databases">
        <title>De no assembly of potato wild relative species, Solanum commersonii.</title>
        <authorList>
            <person name="Cho K."/>
        </authorList>
    </citation>
    <scope>NUCLEOTIDE SEQUENCE [LARGE SCALE GENOMIC DNA]</scope>
    <source>
        <strain evidence="1">LZ3.2</strain>
        <tissue evidence="1">Leaf</tissue>
    </source>
</reference>
<dbReference type="Proteomes" id="UP000824120">
    <property type="component" value="Chromosome 3"/>
</dbReference>
<organism evidence="1 2">
    <name type="scientific">Solanum commersonii</name>
    <name type="common">Commerson's wild potato</name>
    <name type="synonym">Commerson's nightshade</name>
    <dbReference type="NCBI Taxonomy" id="4109"/>
    <lineage>
        <taxon>Eukaryota</taxon>
        <taxon>Viridiplantae</taxon>
        <taxon>Streptophyta</taxon>
        <taxon>Embryophyta</taxon>
        <taxon>Tracheophyta</taxon>
        <taxon>Spermatophyta</taxon>
        <taxon>Magnoliopsida</taxon>
        <taxon>eudicotyledons</taxon>
        <taxon>Gunneridae</taxon>
        <taxon>Pentapetalae</taxon>
        <taxon>asterids</taxon>
        <taxon>lamiids</taxon>
        <taxon>Solanales</taxon>
        <taxon>Solanaceae</taxon>
        <taxon>Solanoideae</taxon>
        <taxon>Solaneae</taxon>
        <taxon>Solanum</taxon>
    </lineage>
</organism>
<keyword evidence="2" id="KW-1185">Reference proteome</keyword>
<evidence type="ECO:0000313" key="1">
    <source>
        <dbReference type="EMBL" id="KAG5616471.1"/>
    </source>
</evidence>
<comment type="caution">
    <text evidence="1">The sequence shown here is derived from an EMBL/GenBank/DDBJ whole genome shotgun (WGS) entry which is preliminary data.</text>
</comment>
<proteinExistence type="predicted"/>
<evidence type="ECO:0000313" key="2">
    <source>
        <dbReference type="Proteomes" id="UP000824120"/>
    </source>
</evidence>